<proteinExistence type="predicted"/>
<dbReference type="EMBL" id="LNIX01000004">
    <property type="protein sequence ID" value="OXA56646.1"/>
    <property type="molecule type" value="Genomic_DNA"/>
</dbReference>
<dbReference type="OrthoDB" id="10425799at2759"/>
<reference evidence="3 4" key="1">
    <citation type="submission" date="2015-12" db="EMBL/GenBank/DDBJ databases">
        <title>The genome of Folsomia candida.</title>
        <authorList>
            <person name="Faddeeva A."/>
            <person name="Derks M.F."/>
            <person name="Anvar Y."/>
            <person name="Smit S."/>
            <person name="Van Straalen N."/>
            <person name="Roelofs D."/>
        </authorList>
    </citation>
    <scope>NUCLEOTIDE SEQUENCE [LARGE SCALE GENOMIC DNA]</scope>
    <source>
        <strain evidence="3 4">VU population</strain>
        <tissue evidence="3">Whole body</tissue>
    </source>
</reference>
<dbReference type="GO" id="GO:0030414">
    <property type="term" value="F:peptidase inhibitor activity"/>
    <property type="evidence" value="ECO:0007669"/>
    <property type="project" value="InterPro"/>
</dbReference>
<feature type="chain" id="PRO_5013030985" description="WAP domain-containing protein" evidence="1">
    <location>
        <begin position="23"/>
        <end position="317"/>
    </location>
</feature>
<dbReference type="Proteomes" id="UP000198287">
    <property type="component" value="Unassembled WGS sequence"/>
</dbReference>
<dbReference type="GO" id="GO:0005576">
    <property type="term" value="C:extracellular region"/>
    <property type="evidence" value="ECO:0007669"/>
    <property type="project" value="InterPro"/>
</dbReference>
<dbReference type="SUPFAM" id="SSF57256">
    <property type="entry name" value="Elafin-like"/>
    <property type="match status" value="1"/>
</dbReference>
<feature type="signal peptide" evidence="1">
    <location>
        <begin position="1"/>
        <end position="22"/>
    </location>
</feature>
<dbReference type="OMA" id="YNQEREN"/>
<dbReference type="Pfam" id="PF00095">
    <property type="entry name" value="WAP"/>
    <property type="match status" value="1"/>
</dbReference>
<gene>
    <name evidence="3" type="ORF">Fcan01_08953</name>
</gene>
<sequence>MQLESFRVVGIFIIFTICLSLAEHQESFCGQKDADAGKTCISVRLPWQRAPIYFCTENVNIAYKERCTDHLSRYCPTEHQDRSLLVATPWDCCAMSSTPDACADRTCPSAPFNRTCRKIEPDTLSRPWDCCPSYFCEEGRGVNSSTTSTCQMKRLTPACLSPPKNKTNCVAFKDEHGCCNKFQCDGDGKPGMCPMQVQAVHFRRMMESTSPAPTNNTIELQVMATTMKTPTFMNSTRPPPQTPQTRERVIPGHGVVTDLRCVGDYNCPGQMKCCSSMMSTYFDPSTIKTFGGGSKYGSLRDTAVYGLCVEPAWINPM</sequence>
<evidence type="ECO:0000259" key="2">
    <source>
        <dbReference type="Pfam" id="PF00095"/>
    </source>
</evidence>
<comment type="caution">
    <text evidence="3">The sequence shown here is derived from an EMBL/GenBank/DDBJ whole genome shotgun (WGS) entry which is preliminary data.</text>
</comment>
<protein>
    <recommendedName>
        <fullName evidence="2">WAP domain-containing protein</fullName>
    </recommendedName>
</protein>
<accession>A0A226EJC0</accession>
<organism evidence="3 4">
    <name type="scientific">Folsomia candida</name>
    <name type="common">Springtail</name>
    <dbReference type="NCBI Taxonomy" id="158441"/>
    <lineage>
        <taxon>Eukaryota</taxon>
        <taxon>Metazoa</taxon>
        <taxon>Ecdysozoa</taxon>
        <taxon>Arthropoda</taxon>
        <taxon>Hexapoda</taxon>
        <taxon>Collembola</taxon>
        <taxon>Entomobryomorpha</taxon>
        <taxon>Isotomoidea</taxon>
        <taxon>Isotomidae</taxon>
        <taxon>Proisotominae</taxon>
        <taxon>Folsomia</taxon>
    </lineage>
</organism>
<dbReference type="InterPro" id="IPR008197">
    <property type="entry name" value="WAP_dom"/>
</dbReference>
<keyword evidence="1" id="KW-0732">Signal</keyword>
<dbReference type="AlphaFoldDB" id="A0A226EJC0"/>
<keyword evidence="4" id="KW-1185">Reference proteome</keyword>
<evidence type="ECO:0000313" key="4">
    <source>
        <dbReference type="Proteomes" id="UP000198287"/>
    </source>
</evidence>
<evidence type="ECO:0000313" key="3">
    <source>
        <dbReference type="EMBL" id="OXA56646.1"/>
    </source>
</evidence>
<name>A0A226EJC0_FOLCA</name>
<evidence type="ECO:0000256" key="1">
    <source>
        <dbReference type="SAM" id="SignalP"/>
    </source>
</evidence>
<feature type="domain" description="WAP" evidence="2">
    <location>
        <begin position="260"/>
        <end position="277"/>
    </location>
</feature>
<dbReference type="InterPro" id="IPR036645">
    <property type="entry name" value="Elafin-like_sf"/>
</dbReference>